<keyword evidence="1" id="KW-0677">Repeat</keyword>
<dbReference type="AlphaFoldDB" id="A0A9D1MZV5"/>
<gene>
    <name evidence="4" type="ORF">IAD26_03715</name>
</gene>
<name>A0A9D1MZV5_9CLOT</name>
<feature type="domain" description="SLH" evidence="3">
    <location>
        <begin position="126"/>
        <end position="189"/>
    </location>
</feature>
<evidence type="ECO:0000313" key="4">
    <source>
        <dbReference type="EMBL" id="HIU92225.1"/>
    </source>
</evidence>
<feature type="chain" id="PRO_5038614390" evidence="2">
    <location>
        <begin position="24"/>
        <end position="480"/>
    </location>
</feature>
<dbReference type="InterPro" id="IPR001119">
    <property type="entry name" value="SLH_dom"/>
</dbReference>
<dbReference type="Proteomes" id="UP000886748">
    <property type="component" value="Unassembled WGS sequence"/>
</dbReference>
<proteinExistence type="predicted"/>
<dbReference type="PROSITE" id="PS51272">
    <property type="entry name" value="SLH"/>
    <property type="match status" value="1"/>
</dbReference>
<reference evidence="4" key="1">
    <citation type="submission" date="2020-10" db="EMBL/GenBank/DDBJ databases">
        <authorList>
            <person name="Gilroy R."/>
        </authorList>
    </citation>
    <scope>NUCLEOTIDE SEQUENCE</scope>
    <source>
        <strain evidence="4">CHK154-7741</strain>
    </source>
</reference>
<evidence type="ECO:0000259" key="3">
    <source>
        <dbReference type="PROSITE" id="PS51272"/>
    </source>
</evidence>
<organism evidence="4 5">
    <name type="scientific">Candidatus Limenecus avicola</name>
    <dbReference type="NCBI Taxonomy" id="2840847"/>
    <lineage>
        <taxon>Bacteria</taxon>
        <taxon>Bacillati</taxon>
        <taxon>Bacillota</taxon>
        <taxon>Clostridia</taxon>
        <taxon>Eubacteriales</taxon>
        <taxon>Clostridiaceae</taxon>
        <taxon>Clostridiaceae incertae sedis</taxon>
        <taxon>Candidatus Limenecus</taxon>
    </lineage>
</organism>
<sequence>MKAFRTILSSVLVLSVSATCAFAADKVQTVKTEAYAHPTMFGSQVQETISADSVYIVGGKMMKSKNQIGIKNKDNVLVDSWVKDIMSLIKDQQPFANGQVFNPKMPVLRSELAVILSEGFELKGRGSKSYSDIPADYWAKDWIYGALSHGVMIGYPDNKFRPDQPVTKAEVFATIAQLIQVPIDRSLIVPPFKGKDIQYIPRWAITPTKEVVASRLLEQIPDPAKVNNDEYLSKEQVAYLVGSLRQDWAYKNSIAKDPNAPASIQGYTPTVLNIKLADRLSARQSNVGDKFSAKTTKDVTINGKCFKAGSLVKGEVVEVSRPGIKNPGYIKVKFTKIKDGDQCICFPKNISQAKADVLKNPNFVARLFGMPFSGSARIIGVTGRSAGSIVNVTGNGLEQFGDNISNVFVDTLSLQPVAGVKNIGNAAVTVGKGVFDICKIIVSGAFGIVYEVTDELRYVIVPAYSNNSSLNPGEELTVLF</sequence>
<feature type="signal peptide" evidence="2">
    <location>
        <begin position="1"/>
        <end position="23"/>
    </location>
</feature>
<comment type="caution">
    <text evidence="4">The sequence shown here is derived from an EMBL/GenBank/DDBJ whole genome shotgun (WGS) entry which is preliminary data.</text>
</comment>
<reference evidence="4" key="2">
    <citation type="journal article" date="2021" name="PeerJ">
        <title>Extensive microbial diversity within the chicken gut microbiome revealed by metagenomics and culture.</title>
        <authorList>
            <person name="Gilroy R."/>
            <person name="Ravi A."/>
            <person name="Getino M."/>
            <person name="Pursley I."/>
            <person name="Horton D.L."/>
            <person name="Alikhan N.F."/>
            <person name="Baker D."/>
            <person name="Gharbi K."/>
            <person name="Hall N."/>
            <person name="Watson M."/>
            <person name="Adriaenssens E.M."/>
            <person name="Foster-Nyarko E."/>
            <person name="Jarju S."/>
            <person name="Secka A."/>
            <person name="Antonio M."/>
            <person name="Oren A."/>
            <person name="Chaudhuri R.R."/>
            <person name="La Ragione R."/>
            <person name="Hildebrand F."/>
            <person name="Pallen M.J."/>
        </authorList>
    </citation>
    <scope>NUCLEOTIDE SEQUENCE</scope>
    <source>
        <strain evidence="4">CHK154-7741</strain>
    </source>
</reference>
<evidence type="ECO:0000256" key="1">
    <source>
        <dbReference type="ARBA" id="ARBA00022737"/>
    </source>
</evidence>
<accession>A0A9D1MZV5</accession>
<dbReference type="Pfam" id="PF00395">
    <property type="entry name" value="SLH"/>
    <property type="match status" value="1"/>
</dbReference>
<protein>
    <submittedName>
        <fullName evidence="4">S-layer homology domain-containing protein</fullName>
    </submittedName>
</protein>
<dbReference type="EMBL" id="DVOD01000027">
    <property type="protein sequence ID" value="HIU92225.1"/>
    <property type="molecule type" value="Genomic_DNA"/>
</dbReference>
<evidence type="ECO:0000256" key="2">
    <source>
        <dbReference type="SAM" id="SignalP"/>
    </source>
</evidence>
<evidence type="ECO:0000313" key="5">
    <source>
        <dbReference type="Proteomes" id="UP000886748"/>
    </source>
</evidence>
<keyword evidence="2" id="KW-0732">Signal</keyword>